<evidence type="ECO:0000256" key="1">
    <source>
        <dbReference type="ARBA" id="ARBA00004685"/>
    </source>
</evidence>
<evidence type="ECO:0000256" key="3">
    <source>
        <dbReference type="ARBA" id="ARBA00035112"/>
    </source>
</evidence>
<comment type="similarity">
    <text evidence="3">Belongs to the ustYa family.</text>
</comment>
<proteinExistence type="inferred from homology"/>
<dbReference type="AlphaFoldDB" id="A0A8H4QKF2"/>
<protein>
    <submittedName>
        <fullName evidence="4">Uncharacterized protein</fullName>
    </submittedName>
</protein>
<sequence>MKTKSANAQPVQRKHLLAIALLTAASLYLTWSIVSFAKDVRKLIELKSHPRRRHSYKPIDSYCMYPRIFSTRIPKLTVLQAFIGTDHPNRLPTEQKLVKLLAQESVHYDILSPEAQDEWLWTASAGDGHLRLGKDKRLFAVAMFHELHCLRTIRGVIAHGWNSITKERQNHILHCFNYLRQYVLCAADVTLEPGDFTKRNFTTERVGATHTCVDWQPAYEMMAEKWAEWDEFRVAHNIPWHEDAT</sequence>
<accession>A0A8H4QKF2</accession>
<dbReference type="GO" id="GO:0016491">
    <property type="term" value="F:oxidoreductase activity"/>
    <property type="evidence" value="ECO:0007669"/>
    <property type="project" value="UniProtKB-KW"/>
</dbReference>
<organism evidence="4 5">
    <name type="scientific">Agrocybe pediades</name>
    <dbReference type="NCBI Taxonomy" id="84607"/>
    <lineage>
        <taxon>Eukaryota</taxon>
        <taxon>Fungi</taxon>
        <taxon>Dikarya</taxon>
        <taxon>Basidiomycota</taxon>
        <taxon>Agaricomycotina</taxon>
        <taxon>Agaricomycetes</taxon>
        <taxon>Agaricomycetidae</taxon>
        <taxon>Agaricales</taxon>
        <taxon>Agaricineae</taxon>
        <taxon>Strophariaceae</taxon>
        <taxon>Agrocybe</taxon>
    </lineage>
</organism>
<dbReference type="InterPro" id="IPR021765">
    <property type="entry name" value="UstYa-like"/>
</dbReference>
<name>A0A8H4QKF2_9AGAR</name>
<dbReference type="Proteomes" id="UP000521872">
    <property type="component" value="Unassembled WGS sequence"/>
</dbReference>
<gene>
    <name evidence="4" type="ORF">D9613_004419</name>
</gene>
<evidence type="ECO:0000313" key="5">
    <source>
        <dbReference type="Proteomes" id="UP000521872"/>
    </source>
</evidence>
<keyword evidence="5" id="KW-1185">Reference proteome</keyword>
<dbReference type="PANTHER" id="PTHR33365:SF11">
    <property type="entry name" value="TAT PATHWAY SIGNAL SEQUENCE"/>
    <property type="match status" value="1"/>
</dbReference>
<dbReference type="EMBL" id="JAACJL010000057">
    <property type="protein sequence ID" value="KAF4612451.1"/>
    <property type="molecule type" value="Genomic_DNA"/>
</dbReference>
<reference evidence="4 5" key="1">
    <citation type="submission" date="2019-12" db="EMBL/GenBank/DDBJ databases">
        <authorList>
            <person name="Floudas D."/>
            <person name="Bentzer J."/>
            <person name="Ahren D."/>
            <person name="Johansson T."/>
            <person name="Persson P."/>
            <person name="Tunlid A."/>
        </authorList>
    </citation>
    <scope>NUCLEOTIDE SEQUENCE [LARGE SCALE GENOMIC DNA]</scope>
    <source>
        <strain evidence="4 5">CBS 102.39</strain>
    </source>
</reference>
<keyword evidence="2" id="KW-0560">Oxidoreductase</keyword>
<evidence type="ECO:0000256" key="2">
    <source>
        <dbReference type="ARBA" id="ARBA00023002"/>
    </source>
</evidence>
<dbReference type="GO" id="GO:0043386">
    <property type="term" value="P:mycotoxin biosynthetic process"/>
    <property type="evidence" value="ECO:0007669"/>
    <property type="project" value="InterPro"/>
</dbReference>
<dbReference type="Pfam" id="PF11807">
    <property type="entry name" value="UstYa"/>
    <property type="match status" value="1"/>
</dbReference>
<evidence type="ECO:0000313" key="4">
    <source>
        <dbReference type="EMBL" id="KAF4612451.1"/>
    </source>
</evidence>
<comment type="pathway">
    <text evidence="1">Mycotoxin biosynthesis.</text>
</comment>
<comment type="caution">
    <text evidence="4">The sequence shown here is derived from an EMBL/GenBank/DDBJ whole genome shotgun (WGS) entry which is preliminary data.</text>
</comment>
<dbReference type="PANTHER" id="PTHR33365">
    <property type="entry name" value="YALI0B05434P"/>
    <property type="match status" value="1"/>
</dbReference>